<keyword evidence="3" id="KW-0436">Ligase</keyword>
<dbReference type="AlphaFoldDB" id="A0A1I8ET91"/>
<dbReference type="PRINTS" id="PR00981">
    <property type="entry name" value="TRNASYNTHSER"/>
</dbReference>
<reference evidence="9" key="1">
    <citation type="submission" date="2016-11" db="UniProtKB">
        <authorList>
            <consortium name="WormBaseParasite"/>
        </authorList>
    </citation>
    <scope>IDENTIFICATION</scope>
    <source>
        <strain evidence="9">pt0022</strain>
    </source>
</reference>
<protein>
    <recommendedName>
        <fullName evidence="2">serine--tRNA ligase</fullName>
        <ecNumber evidence="2">6.1.1.11</ecNumber>
    </recommendedName>
    <alternativeName>
        <fullName evidence="7">Seryl-tRNA synthetase</fullName>
    </alternativeName>
</protein>
<dbReference type="PANTHER" id="PTHR11778">
    <property type="entry name" value="SERYL-TRNA SYNTHETASE"/>
    <property type="match status" value="1"/>
</dbReference>
<accession>A0A1I8ET91</accession>
<feature type="domain" description="Aminoacyl-transfer RNA synthetases class-II family profile" evidence="8">
    <location>
        <begin position="239"/>
        <end position="480"/>
    </location>
</feature>
<keyword evidence="4" id="KW-0547">Nucleotide-binding</keyword>
<evidence type="ECO:0000256" key="6">
    <source>
        <dbReference type="ARBA" id="ARBA00023146"/>
    </source>
</evidence>
<dbReference type="SUPFAM" id="SSF55681">
    <property type="entry name" value="Class II aaRS and biotin synthetases"/>
    <property type="match status" value="1"/>
</dbReference>
<dbReference type="WBParaSite" id="maker-PairedContig_4689-snap-gene-1.14-mRNA-1">
    <property type="protein sequence ID" value="maker-PairedContig_4689-snap-gene-1.14-mRNA-1"/>
    <property type="gene ID" value="maker-PairedContig_4689-snap-gene-1.14"/>
</dbReference>
<evidence type="ECO:0000256" key="1">
    <source>
        <dbReference type="ARBA" id="ARBA00010728"/>
    </source>
</evidence>
<dbReference type="EC" id="6.1.1.11" evidence="2"/>
<organism evidence="9">
    <name type="scientific">Wuchereria bancrofti</name>
    <dbReference type="NCBI Taxonomy" id="6293"/>
    <lineage>
        <taxon>Eukaryota</taxon>
        <taxon>Metazoa</taxon>
        <taxon>Ecdysozoa</taxon>
        <taxon>Nematoda</taxon>
        <taxon>Chromadorea</taxon>
        <taxon>Rhabditida</taxon>
        <taxon>Spirurina</taxon>
        <taxon>Spiruromorpha</taxon>
        <taxon>Filarioidea</taxon>
        <taxon>Onchocercidae</taxon>
        <taxon>Wuchereria</taxon>
    </lineage>
</organism>
<name>A0A1I8ET91_WUCBA</name>
<comment type="similarity">
    <text evidence="1">Belongs to the class-II aminoacyl-tRNA synthetase family. Type-1 seryl-tRNA synthetase subfamily.</text>
</comment>
<keyword evidence="5" id="KW-0067">ATP-binding</keyword>
<dbReference type="GO" id="GO:0004828">
    <property type="term" value="F:serine-tRNA ligase activity"/>
    <property type="evidence" value="ECO:0007669"/>
    <property type="project" value="UniProtKB-EC"/>
</dbReference>
<dbReference type="GO" id="GO:0005524">
    <property type="term" value="F:ATP binding"/>
    <property type="evidence" value="ECO:0007669"/>
    <property type="project" value="UniProtKB-KW"/>
</dbReference>
<dbReference type="FunFam" id="3.30.930.10:FF:000078">
    <property type="entry name" value="Seryl-tRNA synthetase"/>
    <property type="match status" value="1"/>
</dbReference>
<dbReference type="Pfam" id="PF00587">
    <property type="entry name" value="tRNA-synt_2b"/>
    <property type="match status" value="1"/>
</dbReference>
<evidence type="ECO:0000259" key="8">
    <source>
        <dbReference type="PROSITE" id="PS50862"/>
    </source>
</evidence>
<dbReference type="STRING" id="6293.A0A1I8ET91"/>
<keyword evidence="6" id="KW-0030">Aminoacyl-tRNA synthetase</keyword>
<dbReference type="GO" id="GO:0006434">
    <property type="term" value="P:seryl-tRNA aminoacylation"/>
    <property type="evidence" value="ECO:0007669"/>
    <property type="project" value="InterPro"/>
</dbReference>
<dbReference type="PROSITE" id="PS50862">
    <property type="entry name" value="AA_TRNA_LIGASE_II"/>
    <property type="match status" value="1"/>
</dbReference>
<dbReference type="InterPro" id="IPR045864">
    <property type="entry name" value="aa-tRNA-synth_II/BPL/LPL"/>
</dbReference>
<evidence type="ECO:0000256" key="2">
    <source>
        <dbReference type="ARBA" id="ARBA00012840"/>
    </source>
</evidence>
<proteinExistence type="inferred from homology"/>
<evidence type="ECO:0000256" key="5">
    <source>
        <dbReference type="ARBA" id="ARBA00022840"/>
    </source>
</evidence>
<sequence length="503" mass="57078">FESLDEIQGYRCSVVLTGEKAEWCLRPCPLETQVTVPLKYTGKFRCEIGSWYCDPEIFPSNFFPACSKTHCKLRHNITGESFHFEMSLKRRLINSISNALSRPELDFDFLLNDKNVDLIKENIRCRKGVGDIDAVHSLWKQIQDYSRKSKQSEQEYQSLWNKLYEEAMLIPNLCHPSVAKGSFSNVHAVRFFGKKRKDGNLETAETIAKAWKALYNPLNACGERSYALVGPLADLELALLDYVSSIVEQKGFNPVVVPDIVHENVAEGCGLQQRSDKDILYRMRNYSDFCLSGTSEMGLSSLVSGRVFGHDELPLKLKALSRCFRPEIATNAAESKLYRVHEFNKIEMFVICNENDSDLLLSEMVEIQTSIFASLGLHFRLLDMPSEELGASAARKFDIEAWMPGRKIFGEVSSASNCTDYQARRLSIKYRDSSGVEKFAHTCNATAIATARTLIALLETYQNERKRLLELPCNIRRRMPKTRSWTISLHNAVDVNTSHGCTS</sequence>
<dbReference type="Gene3D" id="3.30.930.10">
    <property type="entry name" value="Bira Bifunctional Protein, Domain 2"/>
    <property type="match status" value="1"/>
</dbReference>
<evidence type="ECO:0000256" key="7">
    <source>
        <dbReference type="ARBA" id="ARBA00031113"/>
    </source>
</evidence>
<dbReference type="InterPro" id="IPR002314">
    <property type="entry name" value="aa-tRNA-synt_IIb"/>
</dbReference>
<dbReference type="InterPro" id="IPR002317">
    <property type="entry name" value="Ser-tRNA-ligase_type_1"/>
</dbReference>
<dbReference type="InterPro" id="IPR006195">
    <property type="entry name" value="aa-tRNA-synth_II"/>
</dbReference>
<evidence type="ECO:0000313" key="9">
    <source>
        <dbReference type="WBParaSite" id="maker-PairedContig_4689-snap-gene-1.14-mRNA-1"/>
    </source>
</evidence>
<evidence type="ECO:0000256" key="3">
    <source>
        <dbReference type="ARBA" id="ARBA00022598"/>
    </source>
</evidence>
<evidence type="ECO:0000256" key="4">
    <source>
        <dbReference type="ARBA" id="ARBA00022741"/>
    </source>
</evidence>